<sequence>MNTDSVIFPEVNCCSDGESTNNADGPSCSSPIGTVRQSTVCRSDHEVNHSITGNSLLKRMSLLSARFMLRSSIFMHMVGYGDCARLYSNLCRQLCSRLCALIRIVDGMSERGIAEGGDLVGMYLNETSSGVDLGQLICDSDNKDKVKELVNSLSTETSLLANEASKNGYRKSYSDMYEVLSAAALKTPSGDKIDMCNSGEKFCKRIKNYVSYNHQKHQTTTTTTTTDVTTSGTTLLPFTDDVTAGDETSLPFTDNVTTADATSMPFTDDVTTGDATLLPFTDDVTTGDATSLPFTDNVTTADATSLPFADDVTTGGATTSFSFTDDVTTGDATSMPFTDDVTTGDATSMPFTDDVTTADTTTSSSLVSTTDNMHLTTSFYDIDRSDNNMIVIIMSFLFLIGIIAVLVAVTRKGIRRLCGRKRRGDGTAVARSFIYFKRPPGSGSNLELTEV</sequence>
<reference evidence="3" key="1">
    <citation type="submission" date="2015-11" db="EMBL/GenBank/DDBJ databases">
        <authorList>
            <person name="Seth-Smith H.M.B."/>
        </authorList>
    </citation>
    <scope>NUCLEOTIDE SEQUENCE [LARGE SCALE GENOMIC DNA]</scope>
    <source>
        <strain evidence="3">2013Ark11</strain>
    </source>
</reference>
<keyword evidence="1" id="KW-1133">Transmembrane helix</keyword>
<evidence type="ECO:0000313" key="2">
    <source>
        <dbReference type="EMBL" id="CUT17932.1"/>
    </source>
</evidence>
<dbReference type="EMBL" id="LN906597">
    <property type="protein sequence ID" value="CUT17932.1"/>
    <property type="molecule type" value="Genomic_DNA"/>
</dbReference>
<evidence type="ECO:0000313" key="3">
    <source>
        <dbReference type="Proteomes" id="UP000198651"/>
    </source>
</evidence>
<keyword evidence="1" id="KW-0812">Transmembrane</keyword>
<dbReference type="RefSeq" id="WP_092490558.1">
    <property type="nucleotide sequence ID" value="NZ_LN906597.1"/>
</dbReference>
<evidence type="ECO:0000256" key="1">
    <source>
        <dbReference type="SAM" id="Phobius"/>
    </source>
</evidence>
<keyword evidence="1" id="KW-0472">Membrane</keyword>
<dbReference type="STRING" id="1561003.Ark11_1119"/>
<feature type="transmembrane region" description="Helical" evidence="1">
    <location>
        <begin position="389"/>
        <end position="410"/>
    </location>
</feature>
<gene>
    <name evidence="2" type="ORF">Ark11_1119</name>
</gene>
<proteinExistence type="predicted"/>
<organism evidence="2 3">
    <name type="scientific">Candidatus Ichthyocystis hellenicum</name>
    <dbReference type="NCBI Taxonomy" id="1561003"/>
    <lineage>
        <taxon>Bacteria</taxon>
        <taxon>Pseudomonadati</taxon>
        <taxon>Pseudomonadota</taxon>
        <taxon>Betaproteobacteria</taxon>
        <taxon>Burkholderiales</taxon>
        <taxon>Candidatus Ichthyocystis</taxon>
    </lineage>
</organism>
<keyword evidence="3" id="KW-1185">Reference proteome</keyword>
<accession>A0A0S4M4N3</accession>
<protein>
    <submittedName>
        <fullName evidence="2">Putative membrane protein</fullName>
    </submittedName>
</protein>
<dbReference type="AlphaFoldDB" id="A0A0S4M4N3"/>
<dbReference type="Proteomes" id="UP000198651">
    <property type="component" value="Chromosome I"/>
</dbReference>
<name>A0A0S4M4N3_9BURK</name>